<dbReference type="SUPFAM" id="SSF48452">
    <property type="entry name" value="TPR-like"/>
    <property type="match status" value="1"/>
</dbReference>
<dbReference type="VEuPathDB" id="ToxoDB:ETH_00004455"/>
<proteinExistence type="predicted"/>
<protein>
    <submittedName>
        <fullName evidence="2">General transcription factor IIIC, putative</fullName>
    </submittedName>
</protein>
<keyword evidence="3" id="KW-1185">Reference proteome</keyword>
<dbReference type="EMBL" id="HG676257">
    <property type="protein sequence ID" value="CDJ43857.1"/>
    <property type="molecule type" value="Genomic_DNA"/>
</dbReference>
<sequence length="283" mass="31134">MASMGASFRAARGAPRQGALKAAAARGAAGGPLDFSLRRESTSESDSERSTSGLSSSSAEDFDEFLFWGSEGPLEGMPKKRRKRKRNPFTGQRQKKRRKRKTADTPSNLTPELRDLLRQATDLYLSAEFAAAAALLKEIIRRAPGLHDPFHLLGLVFEEGYKDKRRALDCYILAAQLVGSDALLWRRSGNLAVELGDLGAAAFALKNCLKCLKEKKELKELKEAKESKQKKEAFPEIQSDCSSAAAAAAAVEGPNKKQKEFYRIAQEVAFQLALVYRETVPKP</sequence>
<dbReference type="PANTHER" id="PTHR23082:SF0">
    <property type="entry name" value="GENERAL TRANSCRIPTION FACTOR 3C POLYPEPTIDE 3"/>
    <property type="match status" value="1"/>
</dbReference>
<dbReference type="InterPro" id="IPR011990">
    <property type="entry name" value="TPR-like_helical_dom_sf"/>
</dbReference>
<dbReference type="PANTHER" id="PTHR23082">
    <property type="entry name" value="TRANSCRIPTION INITIATION FACTOR IIIC TFIIIC , POLYPEPTIDE 3-RELATED"/>
    <property type="match status" value="1"/>
</dbReference>
<evidence type="ECO:0000313" key="2">
    <source>
        <dbReference type="EMBL" id="CDJ43857.1"/>
    </source>
</evidence>
<dbReference type="InterPro" id="IPR039340">
    <property type="entry name" value="Tfc4/TFIIIC-102/Sfc4"/>
</dbReference>
<organism evidence="2 3">
    <name type="scientific">Eimeria tenella</name>
    <name type="common">Coccidian parasite</name>
    <dbReference type="NCBI Taxonomy" id="5802"/>
    <lineage>
        <taxon>Eukaryota</taxon>
        <taxon>Sar</taxon>
        <taxon>Alveolata</taxon>
        <taxon>Apicomplexa</taxon>
        <taxon>Conoidasida</taxon>
        <taxon>Coccidia</taxon>
        <taxon>Eucoccidiorida</taxon>
        <taxon>Eimeriorina</taxon>
        <taxon>Eimeriidae</taxon>
        <taxon>Eimeria</taxon>
    </lineage>
</organism>
<dbReference type="GO" id="GO:0000127">
    <property type="term" value="C:transcription factor TFIIIC complex"/>
    <property type="evidence" value="ECO:0007669"/>
    <property type="project" value="TreeGrafter"/>
</dbReference>
<dbReference type="VEuPathDB" id="ToxoDB:ETH2_1031700"/>
<feature type="compositionally biased region" description="Low complexity" evidence="1">
    <location>
        <begin position="13"/>
        <end position="33"/>
    </location>
</feature>
<dbReference type="OrthoDB" id="9991317at2759"/>
<gene>
    <name evidence="2" type="ORF">ETH_00004455</name>
</gene>
<dbReference type="Proteomes" id="UP000030747">
    <property type="component" value="Unassembled WGS sequence"/>
</dbReference>
<evidence type="ECO:0000313" key="3">
    <source>
        <dbReference type="Proteomes" id="UP000030747"/>
    </source>
</evidence>
<reference evidence="2" key="2">
    <citation type="submission" date="2013-10" db="EMBL/GenBank/DDBJ databases">
        <authorList>
            <person name="Aslett M."/>
        </authorList>
    </citation>
    <scope>NUCLEOTIDE SEQUENCE [LARGE SCALE GENOMIC DNA]</scope>
    <source>
        <strain evidence="2">Houghton</strain>
    </source>
</reference>
<name>U6L0B5_EIMTE</name>
<reference evidence="2" key="1">
    <citation type="submission" date="2013-10" db="EMBL/GenBank/DDBJ databases">
        <title>Genomic analysis of the causative agents of coccidiosis in chickens.</title>
        <authorList>
            <person name="Reid A.J."/>
            <person name="Blake D."/>
            <person name="Billington K."/>
            <person name="Browne H."/>
            <person name="Dunn M."/>
            <person name="Hung S."/>
            <person name="Kawahara F."/>
            <person name="Miranda-Saavedra D."/>
            <person name="Mourier T."/>
            <person name="Nagra H."/>
            <person name="Otto T.D."/>
            <person name="Rawlings N."/>
            <person name="Sanchez A."/>
            <person name="Sanders M."/>
            <person name="Subramaniam C."/>
            <person name="Tay Y."/>
            <person name="Dear P."/>
            <person name="Doerig C."/>
            <person name="Gruber A."/>
            <person name="Parkinson J."/>
            <person name="Shirley M."/>
            <person name="Wan K.L."/>
            <person name="Berriman M."/>
            <person name="Tomley F."/>
            <person name="Pain A."/>
        </authorList>
    </citation>
    <scope>NUCLEOTIDE SEQUENCE [LARGE SCALE GENOMIC DNA]</scope>
    <source>
        <strain evidence="2">Houghton</strain>
    </source>
</reference>
<feature type="compositionally biased region" description="Basic and acidic residues" evidence="1">
    <location>
        <begin position="36"/>
        <end position="49"/>
    </location>
</feature>
<dbReference type="GeneID" id="25250099"/>
<dbReference type="AlphaFoldDB" id="U6L0B5"/>
<evidence type="ECO:0000256" key="1">
    <source>
        <dbReference type="SAM" id="MobiDB-lite"/>
    </source>
</evidence>
<accession>U6L0B5</accession>
<feature type="compositionally biased region" description="Basic residues" evidence="1">
    <location>
        <begin position="79"/>
        <end position="101"/>
    </location>
</feature>
<dbReference type="Gene3D" id="1.25.40.10">
    <property type="entry name" value="Tetratricopeptide repeat domain"/>
    <property type="match status" value="1"/>
</dbReference>
<dbReference type="RefSeq" id="XP_013234606.1">
    <property type="nucleotide sequence ID" value="XM_013379152.1"/>
</dbReference>
<feature type="region of interest" description="Disordered" evidence="1">
    <location>
        <begin position="1"/>
        <end position="110"/>
    </location>
</feature>
<dbReference type="GO" id="GO:0006383">
    <property type="term" value="P:transcription by RNA polymerase III"/>
    <property type="evidence" value="ECO:0007669"/>
    <property type="project" value="InterPro"/>
</dbReference>